<protein>
    <submittedName>
        <fullName evidence="1">Uncharacterized protein</fullName>
    </submittedName>
</protein>
<accession>L7FM87</accession>
<dbReference type="RefSeq" id="XP_004255332.1">
    <property type="nucleotide sequence ID" value="XM_004255284.1"/>
</dbReference>
<organism evidence="1 2">
    <name type="scientific">Entamoeba invadens IP1</name>
    <dbReference type="NCBI Taxonomy" id="370355"/>
    <lineage>
        <taxon>Eukaryota</taxon>
        <taxon>Amoebozoa</taxon>
        <taxon>Evosea</taxon>
        <taxon>Archamoebae</taxon>
        <taxon>Mastigamoebida</taxon>
        <taxon>Entamoebidae</taxon>
        <taxon>Entamoeba</taxon>
    </lineage>
</organism>
<dbReference type="Proteomes" id="UP000014680">
    <property type="component" value="Unassembled WGS sequence"/>
</dbReference>
<evidence type="ECO:0000313" key="2">
    <source>
        <dbReference type="Proteomes" id="UP000014680"/>
    </source>
</evidence>
<keyword evidence="2" id="KW-1185">Reference proteome</keyword>
<dbReference type="EMBL" id="KB206750">
    <property type="protein sequence ID" value="ELP88561.1"/>
    <property type="molecule type" value="Genomic_DNA"/>
</dbReference>
<dbReference type="AlphaFoldDB" id="L7FM87"/>
<dbReference type="VEuPathDB" id="AmoebaDB:EIN_335430"/>
<dbReference type="InterPro" id="IPR011047">
    <property type="entry name" value="Quinoprotein_ADH-like_sf"/>
</dbReference>
<proteinExistence type="predicted"/>
<reference evidence="1 2" key="1">
    <citation type="submission" date="2012-10" db="EMBL/GenBank/DDBJ databases">
        <authorList>
            <person name="Zafar N."/>
            <person name="Inman J."/>
            <person name="Hall N."/>
            <person name="Lorenzi H."/>
            <person name="Caler E."/>
        </authorList>
    </citation>
    <scope>NUCLEOTIDE SEQUENCE [LARGE SCALE GENOMIC DNA]</scope>
    <source>
        <strain evidence="1 2">IP1</strain>
    </source>
</reference>
<sequence length="340" mass="38671">MEETELNNAKTTEPRETISLINDKITFSTYIDVTPDFWLVFGDTTIAFVGRRLCANTGKSTMVSVSERISNMEYSTAKYCTSDCRAVVFSPVSVECYIFQENHLDLVWSASQTNFSSIGLGKFQDSAIYGDTLRVITDEGVLAVFDFTNTSLLFQKKVADIGKIKIASGDDKTICLIEENLNAICLRVDAEHDEYQVLRNFNIKRRVTILLKEGSDFLQDVHVVSTRDGFVMYDDVDLIEYDMVTDVMHSYSGVCNVVYVKVDSDFLYCGSRGGEFTVIDRRTRNVAQNLKLKTEANNAIVEYKLNEDNNILYFSDKKMMYAFNDFKMYLPLGPEKMEES</sequence>
<dbReference type="OrthoDB" id="26047at2759"/>
<dbReference type="GeneID" id="14887554"/>
<name>L7FM87_ENTIV</name>
<evidence type="ECO:0000313" key="1">
    <source>
        <dbReference type="EMBL" id="ELP88561.1"/>
    </source>
</evidence>
<dbReference type="KEGG" id="eiv:EIN_335430"/>
<dbReference type="SUPFAM" id="SSF50998">
    <property type="entry name" value="Quinoprotein alcohol dehydrogenase-like"/>
    <property type="match status" value="1"/>
</dbReference>
<gene>
    <name evidence="1" type="ORF">EIN_335430</name>
</gene>